<dbReference type="EMBL" id="PQCO01000251">
    <property type="protein sequence ID" value="PUD99644.1"/>
    <property type="molecule type" value="Genomic_DNA"/>
</dbReference>
<evidence type="ECO:0000259" key="1">
    <source>
        <dbReference type="Pfam" id="PF01370"/>
    </source>
</evidence>
<dbReference type="Proteomes" id="UP000250928">
    <property type="component" value="Unassembled WGS sequence"/>
</dbReference>
<gene>
    <name evidence="2" type="ORF">C3L24_10610</name>
</gene>
<evidence type="ECO:0000313" key="3">
    <source>
        <dbReference type="Proteomes" id="UP000250928"/>
    </source>
</evidence>
<dbReference type="InterPro" id="IPR050177">
    <property type="entry name" value="Lipid_A_modif_metabolic_enz"/>
</dbReference>
<dbReference type="AlphaFoldDB" id="A0A6N4DRN1"/>
<accession>A0A6N4DRN1</accession>
<dbReference type="InterPro" id="IPR036291">
    <property type="entry name" value="NAD(P)-bd_dom_sf"/>
</dbReference>
<name>A0A6N4DRN1_9GAMM</name>
<dbReference type="Gene3D" id="3.40.50.720">
    <property type="entry name" value="NAD(P)-binding Rossmann-like Domain"/>
    <property type="match status" value="1"/>
</dbReference>
<organism evidence="2 3">
    <name type="scientific">Candidatus Sedimenticola endophacoides</name>
    <dbReference type="NCBI Taxonomy" id="2548426"/>
    <lineage>
        <taxon>Bacteria</taxon>
        <taxon>Pseudomonadati</taxon>
        <taxon>Pseudomonadota</taxon>
        <taxon>Gammaproteobacteria</taxon>
        <taxon>Chromatiales</taxon>
        <taxon>Sedimenticolaceae</taxon>
        <taxon>Sedimenticola</taxon>
    </lineage>
</organism>
<reference evidence="2 3" key="1">
    <citation type="submission" date="2018-01" db="EMBL/GenBank/DDBJ databases">
        <title>Novel co-symbiosis in the lucinid bivalve Phacoides pectinatus.</title>
        <authorList>
            <person name="Lim S.J."/>
            <person name="Davis B.G."/>
            <person name="Gill D.E."/>
            <person name="Engel A.S."/>
            <person name="Anderson L.C."/>
            <person name="Campbell B.J."/>
        </authorList>
    </citation>
    <scope>NUCLEOTIDE SEQUENCE [LARGE SCALE GENOMIC DNA]</scope>
    <source>
        <strain evidence="2">N3_P5</strain>
    </source>
</reference>
<dbReference type="PANTHER" id="PTHR43245:SF13">
    <property type="entry name" value="UDP-D-APIOSE_UDP-D-XYLOSE SYNTHASE 2"/>
    <property type="match status" value="1"/>
</dbReference>
<dbReference type="InterPro" id="IPR001509">
    <property type="entry name" value="Epimerase_deHydtase"/>
</dbReference>
<dbReference type="Pfam" id="PF01370">
    <property type="entry name" value="Epimerase"/>
    <property type="match status" value="1"/>
</dbReference>
<dbReference type="SUPFAM" id="SSF51735">
    <property type="entry name" value="NAD(P)-binding Rossmann-fold domains"/>
    <property type="match status" value="1"/>
</dbReference>
<evidence type="ECO:0000313" key="2">
    <source>
        <dbReference type="EMBL" id="PUD99644.1"/>
    </source>
</evidence>
<sequence length="347" mass="39446">MTTPMEKVLVTGGAGLIGIHVCRELLRRGIRPHLYDLPEQIARARGYLPEGAVAIGGSILDRAMLRDAIQGCQGVIHLAAYLGVRRTETNKLRCLHINIDGTQNIMECAVQDHISRLVFASSSEVYGEPAANPVDESVPTQGKTIYAVTKLAGEEMCKAYAQRYPFLQYTILRYFNTFGPYQVAQFVIPKFIRNVMQDKPPVIYGDGRQLRSYCYVEDTAWATVEALLREDTRHAVINVGNDRNRVSLTELARTIIRLAGKEADLEPVFQGRFANTDREALREVYTRYCDIARARELLDFNPRFSLEQGLRRVIEHGVFHPRWDGADLDYTLDDWLIWQRGQEEVQV</sequence>
<feature type="domain" description="NAD-dependent epimerase/dehydratase" evidence="1">
    <location>
        <begin position="8"/>
        <end position="240"/>
    </location>
</feature>
<dbReference type="PANTHER" id="PTHR43245">
    <property type="entry name" value="BIFUNCTIONAL POLYMYXIN RESISTANCE PROTEIN ARNA"/>
    <property type="match status" value="1"/>
</dbReference>
<comment type="caution">
    <text evidence="2">The sequence shown here is derived from an EMBL/GenBank/DDBJ whole genome shotgun (WGS) entry which is preliminary data.</text>
</comment>
<proteinExistence type="predicted"/>
<protein>
    <recommendedName>
        <fullName evidence="1">NAD-dependent epimerase/dehydratase domain-containing protein</fullName>
    </recommendedName>
</protein>